<dbReference type="InParanoid" id="B3RRR6"/>
<evidence type="ECO:0000256" key="2">
    <source>
        <dbReference type="SAM" id="Coils"/>
    </source>
</evidence>
<dbReference type="PhylomeDB" id="B3RRR6"/>
<proteinExistence type="inferred from homology"/>
<dbReference type="Pfam" id="PF14922">
    <property type="entry name" value="FWWh"/>
    <property type="match status" value="1"/>
</dbReference>
<feature type="region of interest" description="Disordered" evidence="3">
    <location>
        <begin position="1"/>
        <end position="34"/>
    </location>
</feature>
<dbReference type="eggNOG" id="ENOG502RXR1">
    <property type="taxonomic scope" value="Eukaryota"/>
</dbReference>
<sequence length="507" mass="58039">MLNQSGDNTTSKEDAATADGNPPHGLNRTKKVRDQDPVKTLDEWMIRNKLTVWPKSRRGEDTLGINKEEVLNILGTPSEIKVGLASSARILYTFNLMLENIESRLNTYTSQIVTTKAPPRPDSIATWIISTSSCIQDLVSEDSHELKSLSQDKVSSIHQQAKGLNGSYLIRMRNIKFAVYPGFTDGELTPLPCQLEPLQILYRVTKLQHFKDIFWWFFLENVSPDGKIQDRIFTRISDSYVVLITKLADSIKDFFYKYFSNCLAQAAHAVFVTAYPESFKMFISEEFRSNLLNYVSEWIDGCHPPPRTWSKWHIDEPKNILTKLEKEKNLMKEGFKEVVAAIDLPTMENAAVDREKQIKSRILSNTTRTQSTRTIKELAKKGKLKPLSHVIGQGEEFHKVSFNAKGRSPLITHFLRKNNVVQEDTRTAIKLKLIDDTQKKAKVLDDEYQRLCAETDDDIRNINIERKEMVKDISNQKNNILNQPGELKYLSDQLMDKKVGVIDSNIL</sequence>
<reference evidence="4 5" key="1">
    <citation type="journal article" date="2008" name="Nature">
        <title>The Trichoplax genome and the nature of placozoans.</title>
        <authorList>
            <person name="Srivastava M."/>
            <person name="Begovic E."/>
            <person name="Chapman J."/>
            <person name="Putnam N.H."/>
            <person name="Hellsten U."/>
            <person name="Kawashima T."/>
            <person name="Kuo A."/>
            <person name="Mitros T."/>
            <person name="Salamov A."/>
            <person name="Carpenter M.L."/>
            <person name="Signorovitch A.Y."/>
            <person name="Moreno M.A."/>
            <person name="Kamm K."/>
            <person name="Grimwood J."/>
            <person name="Schmutz J."/>
            <person name="Shapiro H."/>
            <person name="Grigoriev I.V."/>
            <person name="Buss L.W."/>
            <person name="Schierwater B."/>
            <person name="Dellaporta S.L."/>
            <person name="Rokhsar D.S."/>
        </authorList>
    </citation>
    <scope>NUCLEOTIDE SEQUENCE [LARGE SCALE GENOMIC DNA]</scope>
    <source>
        <strain evidence="4 5">Grell-BS-1999</strain>
    </source>
</reference>
<evidence type="ECO:0000256" key="1">
    <source>
        <dbReference type="ARBA" id="ARBA00008666"/>
    </source>
</evidence>
<protein>
    <submittedName>
        <fullName evidence="4">Uncharacterized protein</fullName>
    </submittedName>
</protein>
<gene>
    <name evidence="4" type="ORF">TRIADDRAFT_54338</name>
</gene>
<dbReference type="PANTHER" id="PTHR33560">
    <property type="entry name" value="PROTEIN FAM227B"/>
    <property type="match status" value="1"/>
</dbReference>
<dbReference type="Proteomes" id="UP000009022">
    <property type="component" value="Unassembled WGS sequence"/>
</dbReference>
<evidence type="ECO:0000313" key="5">
    <source>
        <dbReference type="Proteomes" id="UP000009022"/>
    </source>
</evidence>
<feature type="coiled-coil region" evidence="2">
    <location>
        <begin position="434"/>
        <end position="479"/>
    </location>
</feature>
<dbReference type="EMBL" id="DS985243">
    <property type="protein sequence ID" value="EDV26397.1"/>
    <property type="molecule type" value="Genomic_DNA"/>
</dbReference>
<dbReference type="CTD" id="6751608"/>
<dbReference type="PANTHER" id="PTHR33560:SF1">
    <property type="entry name" value="PROTEIN FAM227A"/>
    <property type="match status" value="1"/>
</dbReference>
<dbReference type="InterPro" id="IPR029417">
    <property type="entry name" value="FAM227"/>
</dbReference>
<dbReference type="OrthoDB" id="5976715at2759"/>
<comment type="similarity">
    <text evidence="1">Belongs to the FAM227 family.</text>
</comment>
<name>B3RRR6_TRIAD</name>
<dbReference type="GeneID" id="6751608"/>
<accession>B3RRR6</accession>
<dbReference type="RefSeq" id="XP_002110393.1">
    <property type="nucleotide sequence ID" value="XM_002110357.1"/>
</dbReference>
<organism evidence="4 5">
    <name type="scientific">Trichoplax adhaerens</name>
    <name type="common">Trichoplax reptans</name>
    <dbReference type="NCBI Taxonomy" id="10228"/>
    <lineage>
        <taxon>Eukaryota</taxon>
        <taxon>Metazoa</taxon>
        <taxon>Placozoa</taxon>
        <taxon>Uniplacotomia</taxon>
        <taxon>Trichoplacea</taxon>
        <taxon>Trichoplacidae</taxon>
        <taxon>Trichoplax</taxon>
    </lineage>
</organism>
<dbReference type="HOGENOM" id="CLU_537853_0_0_1"/>
<dbReference type="STRING" id="10228.B3RRR6"/>
<keyword evidence="5" id="KW-1185">Reference proteome</keyword>
<dbReference type="KEGG" id="tad:TRIADDRAFT_54338"/>
<keyword evidence="2" id="KW-0175">Coiled coil</keyword>
<evidence type="ECO:0000256" key="3">
    <source>
        <dbReference type="SAM" id="MobiDB-lite"/>
    </source>
</evidence>
<dbReference type="OMA" id="NTISEWM"/>
<evidence type="ECO:0000313" key="4">
    <source>
        <dbReference type="EMBL" id="EDV26397.1"/>
    </source>
</evidence>
<dbReference type="AlphaFoldDB" id="B3RRR6"/>